<dbReference type="GO" id="GO:0019634">
    <property type="term" value="P:organic phosphonate metabolic process"/>
    <property type="evidence" value="ECO:0007669"/>
    <property type="project" value="UniProtKB-UniRule"/>
</dbReference>
<dbReference type="PANTHER" id="PTHR23117">
    <property type="entry name" value="GUANYLATE KINASE-RELATED"/>
    <property type="match status" value="1"/>
</dbReference>
<gene>
    <name evidence="6 8" type="primary">phnN</name>
    <name evidence="8" type="ORF">DF051_17575</name>
</gene>
<keyword evidence="4 6" id="KW-0547">Nucleotide-binding</keyword>
<keyword evidence="8" id="KW-0418">Kinase</keyword>
<accession>A0A3N8PTM0</accession>
<dbReference type="InterPro" id="IPR012699">
    <property type="entry name" value="PhnN"/>
</dbReference>
<comment type="catalytic activity">
    <reaction evidence="1 6">
        <text>alpha-D-ribose 1,5-bisphosphate + ATP = 5-phospho-alpha-D-ribose 1-diphosphate + ADP</text>
        <dbReference type="Rhea" id="RHEA:20109"/>
        <dbReference type="ChEBI" id="CHEBI:30616"/>
        <dbReference type="ChEBI" id="CHEBI:58017"/>
        <dbReference type="ChEBI" id="CHEBI:68688"/>
        <dbReference type="ChEBI" id="CHEBI:456216"/>
        <dbReference type="EC" id="2.7.4.23"/>
    </reaction>
</comment>
<dbReference type="GO" id="GO:0033863">
    <property type="term" value="F:ribose 1,5-bisphosphate phosphokinase activity"/>
    <property type="evidence" value="ECO:0007669"/>
    <property type="project" value="UniProtKB-UniRule"/>
</dbReference>
<reference evidence="8 9" key="1">
    <citation type="submission" date="2018-08" db="EMBL/GenBank/DDBJ databases">
        <title>Comparative analysis of Burkholderia isolates from Puerto Rico.</title>
        <authorList>
            <person name="Hall C."/>
            <person name="Sahl J."/>
            <person name="Wagner D."/>
        </authorList>
    </citation>
    <scope>NUCLEOTIDE SEQUENCE [LARGE SCALE GENOMIC DNA]</scope>
    <source>
        <strain evidence="8 9">Bp9025</strain>
    </source>
</reference>
<comment type="similarity">
    <text evidence="6">Belongs to the ribose 1,5-bisphosphokinase family.</text>
</comment>
<comment type="caution">
    <text evidence="8">The sequence shown here is derived from an EMBL/GenBank/DDBJ whole genome shotgun (WGS) entry which is preliminary data.</text>
</comment>
<dbReference type="AlphaFoldDB" id="A0A3N8PTM0"/>
<evidence type="ECO:0000313" key="9">
    <source>
        <dbReference type="Proteomes" id="UP000277921"/>
    </source>
</evidence>
<dbReference type="RefSeq" id="WP_124580052.1">
    <property type="nucleotide sequence ID" value="NZ_QTQV01000009.1"/>
</dbReference>
<protein>
    <recommendedName>
        <fullName evidence="6">Ribose 1,5-bisphosphate phosphokinase PhnN</fullName>
        <ecNumber evidence="6">2.7.4.23</ecNumber>
    </recommendedName>
    <alternativeName>
        <fullName evidence="6">Ribose 1,5-bisphosphokinase</fullName>
    </alternativeName>
</protein>
<dbReference type="Proteomes" id="UP000277921">
    <property type="component" value="Unassembled WGS sequence"/>
</dbReference>
<dbReference type="EC" id="2.7.4.23" evidence="6"/>
<evidence type="ECO:0000313" key="8">
    <source>
        <dbReference type="EMBL" id="RQT14957.1"/>
    </source>
</evidence>
<keyword evidence="3 6" id="KW-0808">Transferase</keyword>
<dbReference type="GO" id="GO:0005524">
    <property type="term" value="F:ATP binding"/>
    <property type="evidence" value="ECO:0007669"/>
    <property type="project" value="UniProtKB-KW"/>
</dbReference>
<evidence type="ECO:0000256" key="1">
    <source>
        <dbReference type="ARBA" id="ARBA00000373"/>
    </source>
</evidence>
<keyword evidence="5 6" id="KW-0067">ATP-binding</keyword>
<dbReference type="EMBL" id="QTQV01000009">
    <property type="protein sequence ID" value="RQT14957.1"/>
    <property type="molecule type" value="Genomic_DNA"/>
</dbReference>
<evidence type="ECO:0000256" key="6">
    <source>
        <dbReference type="HAMAP-Rule" id="MF_00836"/>
    </source>
</evidence>
<dbReference type="NCBIfam" id="TIGR02322">
    <property type="entry name" value="phosphon_PhnN"/>
    <property type="match status" value="1"/>
</dbReference>
<feature type="domain" description="Guanylate kinase/L-type calcium channel beta subunit" evidence="7">
    <location>
        <begin position="8"/>
        <end position="187"/>
    </location>
</feature>
<dbReference type="SUPFAM" id="SSF52540">
    <property type="entry name" value="P-loop containing nucleoside triphosphate hydrolases"/>
    <property type="match status" value="1"/>
</dbReference>
<dbReference type="UniPathway" id="UPA00087">
    <property type="reaction ID" value="UER00175"/>
</dbReference>
<dbReference type="GO" id="GO:0006015">
    <property type="term" value="P:5-phosphoribose 1-diphosphate biosynthetic process"/>
    <property type="evidence" value="ECO:0007669"/>
    <property type="project" value="UniProtKB-UniRule"/>
</dbReference>
<proteinExistence type="inferred from homology"/>
<comment type="function">
    <text evidence="6">Catalyzes the phosphorylation of ribose 1,5-bisphosphate to 5-phospho-D-ribosyl alpha-1-diphosphate (PRPP).</text>
</comment>
<dbReference type="PANTHER" id="PTHR23117:SF8">
    <property type="entry name" value="RIBOSE 1,5-BISPHOSPHATE PHOSPHOKINASE PHNN"/>
    <property type="match status" value="1"/>
</dbReference>
<feature type="binding site" evidence="6">
    <location>
        <begin position="16"/>
        <end position="23"/>
    </location>
    <ligand>
        <name>ATP</name>
        <dbReference type="ChEBI" id="CHEBI:30616"/>
    </ligand>
</feature>
<evidence type="ECO:0000256" key="3">
    <source>
        <dbReference type="ARBA" id="ARBA00022679"/>
    </source>
</evidence>
<comment type="pathway">
    <text evidence="2 6">Metabolic intermediate biosynthesis; 5-phospho-alpha-D-ribose 1-diphosphate biosynthesis; 5-phospho-alpha-D-ribose 1-diphosphate from D-ribose 5-phosphate (route II): step 3/3.</text>
</comment>
<organism evidence="8 9">
    <name type="scientific">Burkholderia contaminans</name>
    <dbReference type="NCBI Taxonomy" id="488447"/>
    <lineage>
        <taxon>Bacteria</taxon>
        <taxon>Pseudomonadati</taxon>
        <taxon>Pseudomonadota</taxon>
        <taxon>Betaproteobacteria</taxon>
        <taxon>Burkholderiales</taxon>
        <taxon>Burkholderiaceae</taxon>
        <taxon>Burkholderia</taxon>
        <taxon>Burkholderia cepacia complex</taxon>
    </lineage>
</organism>
<dbReference type="SMART" id="SM00072">
    <property type="entry name" value="GuKc"/>
    <property type="match status" value="1"/>
</dbReference>
<name>A0A3N8PTM0_9BURK</name>
<evidence type="ECO:0000256" key="2">
    <source>
        <dbReference type="ARBA" id="ARBA00005069"/>
    </source>
</evidence>
<sequence>MTRNAAKLGRLVVVVGPSGAGKDTLLDYARARLMGTPTVRFVRRVITRPLSIGEVHEAVGADEFVRRVNEGAFSLWWHAHGLSYGLPSSIEEWIAAGDVVVANVSRAIVPTARERFPDVSVISVGATYEVLAARLAARGREDAEAIAARLTRGGAVGVDGLGVISIDNSGNIERAGEKLVSILSAGGHVGIS</sequence>
<dbReference type="HAMAP" id="MF_00836">
    <property type="entry name" value="PhnN"/>
    <property type="match status" value="1"/>
</dbReference>
<dbReference type="Gene3D" id="3.40.50.300">
    <property type="entry name" value="P-loop containing nucleotide triphosphate hydrolases"/>
    <property type="match status" value="1"/>
</dbReference>
<evidence type="ECO:0000256" key="4">
    <source>
        <dbReference type="ARBA" id="ARBA00022741"/>
    </source>
</evidence>
<dbReference type="GO" id="GO:0005829">
    <property type="term" value="C:cytosol"/>
    <property type="evidence" value="ECO:0007669"/>
    <property type="project" value="TreeGrafter"/>
</dbReference>
<evidence type="ECO:0000256" key="5">
    <source>
        <dbReference type="ARBA" id="ARBA00022840"/>
    </source>
</evidence>
<evidence type="ECO:0000259" key="7">
    <source>
        <dbReference type="SMART" id="SM00072"/>
    </source>
</evidence>
<dbReference type="InterPro" id="IPR008145">
    <property type="entry name" value="GK/Ca_channel_bsu"/>
</dbReference>
<dbReference type="InterPro" id="IPR027417">
    <property type="entry name" value="P-loop_NTPase"/>
</dbReference>